<feature type="domain" description="JmjC" evidence="1">
    <location>
        <begin position="139"/>
        <end position="306"/>
    </location>
</feature>
<dbReference type="Gene3D" id="2.60.120.650">
    <property type="entry name" value="Cupin"/>
    <property type="match status" value="1"/>
</dbReference>
<dbReference type="AlphaFoldDB" id="A0A9P3LYG4"/>
<dbReference type="SMART" id="SM00558">
    <property type="entry name" value="JmjC"/>
    <property type="match status" value="1"/>
</dbReference>
<dbReference type="Pfam" id="PF02373">
    <property type="entry name" value="JmjC"/>
    <property type="match status" value="1"/>
</dbReference>
<evidence type="ECO:0000259" key="1">
    <source>
        <dbReference type="PROSITE" id="PS51184"/>
    </source>
</evidence>
<organism evidence="2 3">
    <name type="scientific">Entomortierella parvispora</name>
    <dbReference type="NCBI Taxonomy" id="205924"/>
    <lineage>
        <taxon>Eukaryota</taxon>
        <taxon>Fungi</taxon>
        <taxon>Fungi incertae sedis</taxon>
        <taxon>Mucoromycota</taxon>
        <taxon>Mortierellomycotina</taxon>
        <taxon>Mortierellomycetes</taxon>
        <taxon>Mortierellales</taxon>
        <taxon>Mortierellaceae</taxon>
        <taxon>Entomortierella</taxon>
    </lineage>
</organism>
<reference evidence="2" key="1">
    <citation type="submission" date="2021-11" db="EMBL/GenBank/DDBJ databases">
        <authorList>
            <person name="Herlambang A."/>
            <person name="Guo Y."/>
            <person name="Takashima Y."/>
            <person name="Nishizawa T."/>
        </authorList>
    </citation>
    <scope>NUCLEOTIDE SEQUENCE</scope>
    <source>
        <strain evidence="2">E1425</strain>
    </source>
</reference>
<protein>
    <recommendedName>
        <fullName evidence="1">JmjC domain-containing protein</fullName>
    </recommendedName>
</protein>
<name>A0A9P3LYG4_9FUNG</name>
<dbReference type="EMBL" id="BQFW01000011">
    <property type="protein sequence ID" value="GJJ75416.1"/>
    <property type="molecule type" value="Genomic_DNA"/>
</dbReference>
<gene>
    <name evidence="2" type="ORF">EMPS_07774</name>
</gene>
<sequence length="660" mass="74998">MTKRRPAKDLFLPPKQKKFVPSKASEETIVRSAPNFLSPHRVNFDIGEQAILDKFNHLVLDAGIPLVISGYLEHPKWNPDLFTDEGTRKEFQRYASGKRIITVREEGKNGGDIKMPFDDFWKAIKTEGCPLYGKDLTCGAKWERALQSVLPPFFVYRGIGDLNKRSKGDDQKVSSVNMMVYIGTGGTSTAGHYDHGGAIGQNIMVGGQGSSLWFVFRPCDLEKVRELWRENGHEFDQASFCIPLSKLQDIDVDVFIIEQKIGDLIILPPMAPHQVLNRGGLTQKIAWNRITPYTLHHGIHELLPFYREICEPEQYKFKNSTQAALIDRVAMIKSVRSGSLNWYFGSESFCHEFLILARLFAFIIWSDSWSLGRIRGHPWVESVGEVEPPRVIIDKAPLDGSLALPYCRLCQCDIWNLHVQCNEGHGARQPYILCIDCYALGRGCLHRATSLISFHQLFPLEDAIKIYRSSAKAWNSCNKLKDVKGFLLLSLDWENEVIKNQLYTPVDIAFARYFILQPLRRKSYYCCGCHGRIFNTLPACCGQVFDKEKRTRTCKIRLCEQCLAKYHQISWAKVFVQSDAPFCCFKCLEYSSKPLPKKKALISYNENPQQDPHNRGSAMDDGFPSFFEFAKAGKKNGIEPGSIRGKQARLFALSPQEAKG</sequence>
<dbReference type="Proteomes" id="UP000827284">
    <property type="component" value="Unassembled WGS sequence"/>
</dbReference>
<keyword evidence="3" id="KW-1185">Reference proteome</keyword>
<dbReference type="InterPro" id="IPR003347">
    <property type="entry name" value="JmjC_dom"/>
</dbReference>
<dbReference type="OrthoDB" id="298344at2759"/>
<evidence type="ECO:0000313" key="3">
    <source>
        <dbReference type="Proteomes" id="UP000827284"/>
    </source>
</evidence>
<accession>A0A9P3LYG4</accession>
<proteinExistence type="predicted"/>
<dbReference type="SUPFAM" id="SSF51197">
    <property type="entry name" value="Clavaminate synthase-like"/>
    <property type="match status" value="1"/>
</dbReference>
<comment type="caution">
    <text evidence="2">The sequence shown here is derived from an EMBL/GenBank/DDBJ whole genome shotgun (WGS) entry which is preliminary data.</text>
</comment>
<reference evidence="2" key="2">
    <citation type="journal article" date="2022" name="Microbiol. Resour. Announc.">
        <title>Whole-Genome Sequence of Entomortierella parvispora E1425, a Mucoromycotan Fungus Associated with Burkholderiaceae-Related Endosymbiotic Bacteria.</title>
        <authorList>
            <person name="Herlambang A."/>
            <person name="Guo Y."/>
            <person name="Takashima Y."/>
            <person name="Narisawa K."/>
            <person name="Ohta H."/>
            <person name="Nishizawa T."/>
        </authorList>
    </citation>
    <scope>NUCLEOTIDE SEQUENCE</scope>
    <source>
        <strain evidence="2">E1425</strain>
    </source>
</reference>
<dbReference type="PROSITE" id="PS51184">
    <property type="entry name" value="JMJC"/>
    <property type="match status" value="1"/>
</dbReference>
<evidence type="ECO:0000313" key="2">
    <source>
        <dbReference type="EMBL" id="GJJ75416.1"/>
    </source>
</evidence>